<gene>
    <name evidence="1" type="ORF">S01H1_73602</name>
</gene>
<dbReference type="EMBL" id="BARS01049187">
    <property type="protein sequence ID" value="GAG30281.1"/>
    <property type="molecule type" value="Genomic_DNA"/>
</dbReference>
<evidence type="ECO:0000313" key="1">
    <source>
        <dbReference type="EMBL" id="GAG30281.1"/>
    </source>
</evidence>
<proteinExistence type="predicted"/>
<reference evidence="1" key="1">
    <citation type="journal article" date="2014" name="Front. Microbiol.">
        <title>High frequency of phylogenetically diverse reductive dehalogenase-homologous genes in deep subseafloor sedimentary metagenomes.</title>
        <authorList>
            <person name="Kawai M."/>
            <person name="Futagami T."/>
            <person name="Toyoda A."/>
            <person name="Takaki Y."/>
            <person name="Nishi S."/>
            <person name="Hori S."/>
            <person name="Arai W."/>
            <person name="Tsubouchi T."/>
            <person name="Morono Y."/>
            <person name="Uchiyama I."/>
            <person name="Ito T."/>
            <person name="Fujiyama A."/>
            <person name="Inagaki F."/>
            <person name="Takami H."/>
        </authorList>
    </citation>
    <scope>NUCLEOTIDE SEQUENCE</scope>
    <source>
        <strain evidence="1">Expedition CK06-06</strain>
    </source>
</reference>
<comment type="caution">
    <text evidence="1">The sequence shown here is derived from an EMBL/GenBank/DDBJ whole genome shotgun (WGS) entry which is preliminary data.</text>
</comment>
<sequence length="76" mass="8600">MTLDDTYLDEEFWTVVTFEDGTQSTCGHCHSNMIDAEECATAIRKRVGKRYGVPGARKLIYDAHSMSGRDVPEEAW</sequence>
<dbReference type="AlphaFoldDB" id="X0XZZ1"/>
<name>X0XZZ1_9ZZZZ</name>
<protein>
    <submittedName>
        <fullName evidence="1">Uncharacterized protein</fullName>
    </submittedName>
</protein>
<organism evidence="1">
    <name type="scientific">marine sediment metagenome</name>
    <dbReference type="NCBI Taxonomy" id="412755"/>
    <lineage>
        <taxon>unclassified sequences</taxon>
        <taxon>metagenomes</taxon>
        <taxon>ecological metagenomes</taxon>
    </lineage>
</organism>
<accession>X0XZZ1</accession>